<evidence type="ECO:0000313" key="2">
    <source>
        <dbReference type="EMBL" id="KAL3693419.1"/>
    </source>
</evidence>
<feature type="compositionally biased region" description="Low complexity" evidence="1">
    <location>
        <begin position="19"/>
        <end position="32"/>
    </location>
</feature>
<name>A0ABD3HSV2_9MARC</name>
<evidence type="ECO:0000256" key="1">
    <source>
        <dbReference type="SAM" id="MobiDB-lite"/>
    </source>
</evidence>
<comment type="caution">
    <text evidence="2">The sequence shown here is derived from an EMBL/GenBank/DDBJ whole genome shotgun (WGS) entry which is preliminary data.</text>
</comment>
<dbReference type="EMBL" id="JBJQOH010000003">
    <property type="protein sequence ID" value="KAL3693419.1"/>
    <property type="molecule type" value="Genomic_DNA"/>
</dbReference>
<organism evidence="2 3">
    <name type="scientific">Riccia sorocarpa</name>
    <dbReference type="NCBI Taxonomy" id="122646"/>
    <lineage>
        <taxon>Eukaryota</taxon>
        <taxon>Viridiplantae</taxon>
        <taxon>Streptophyta</taxon>
        <taxon>Embryophyta</taxon>
        <taxon>Marchantiophyta</taxon>
        <taxon>Marchantiopsida</taxon>
        <taxon>Marchantiidae</taxon>
        <taxon>Marchantiales</taxon>
        <taxon>Ricciaceae</taxon>
        <taxon>Riccia</taxon>
    </lineage>
</organism>
<reference evidence="2 3" key="1">
    <citation type="submission" date="2024-09" db="EMBL/GenBank/DDBJ databases">
        <title>Chromosome-scale assembly of Riccia sorocarpa.</title>
        <authorList>
            <person name="Paukszto L."/>
        </authorList>
    </citation>
    <scope>NUCLEOTIDE SEQUENCE [LARGE SCALE GENOMIC DNA]</scope>
    <source>
        <strain evidence="2">LP-2024</strain>
        <tissue evidence="2">Aerial parts of the thallus</tissue>
    </source>
</reference>
<keyword evidence="3" id="KW-1185">Reference proteome</keyword>
<feature type="region of interest" description="Disordered" evidence="1">
    <location>
        <begin position="1"/>
        <end position="38"/>
    </location>
</feature>
<proteinExistence type="predicted"/>
<dbReference type="Proteomes" id="UP001633002">
    <property type="component" value="Unassembled WGS sequence"/>
</dbReference>
<gene>
    <name evidence="2" type="ORF">R1sor_007070</name>
</gene>
<evidence type="ECO:0000313" key="3">
    <source>
        <dbReference type="Proteomes" id="UP001633002"/>
    </source>
</evidence>
<dbReference type="AlphaFoldDB" id="A0ABD3HSV2"/>
<sequence length="131" mass="14240">MDHDGDRYVGGSGPGILQSSCSPASSSSSSNSEIKPRAMARAVNLQKAVARHQMSRHDYELIVSYLEVPENFAKITGSGRKTKIEGKNWTKVTAFGHMTNGTTAHARTEEFIDIRLRESSEREVGAEKGGS</sequence>
<accession>A0ABD3HSV2</accession>
<protein>
    <submittedName>
        <fullName evidence="2">Uncharacterized protein</fullName>
    </submittedName>
</protein>